<feature type="region of interest" description="Disordered" evidence="1">
    <location>
        <begin position="1"/>
        <end position="22"/>
    </location>
</feature>
<dbReference type="Pfam" id="PF00535">
    <property type="entry name" value="Glycos_transf_2"/>
    <property type="match status" value="1"/>
</dbReference>
<dbReference type="PANTHER" id="PTHR43685">
    <property type="entry name" value="GLYCOSYLTRANSFERASE"/>
    <property type="match status" value="1"/>
</dbReference>
<dbReference type="EMBL" id="JABBGH010000003">
    <property type="protein sequence ID" value="NML67131.1"/>
    <property type="molecule type" value="Genomic_DNA"/>
</dbReference>
<keyword evidence="3" id="KW-0808">Transferase</keyword>
<protein>
    <submittedName>
        <fullName evidence="3">Glycosyltransferase family 2 protein</fullName>
    </submittedName>
</protein>
<accession>A0A7Y0AGW4</accession>
<feature type="compositionally biased region" description="Pro residues" evidence="1">
    <location>
        <begin position="10"/>
        <end position="20"/>
    </location>
</feature>
<sequence>MKPLASRIPTAPPIIAPPPSSSKRPLWSVMIPTYNCTPYLAEAINSVLMQDMGEENMQIEVVDDASTDADVAQLVATLGKGRIRYFRQVANVGSLRNFETCLNRSQGQWVHLLHGDDRVAPGFYTEIATLFHQYPEAGAAFTNTANLQMHATGVEVKDRPPIVPKAGLLPDLLLRLAEGQQLETPSMVVKRSVYEQLGGFFAVHYGEDWIMWARIAAHFPVAYSPKCLAHYRYLNNTSITHHSIREGQNVRDITKVLTIINQYLPVEHRKRLKAIGLRNYAYYCLSLSEGLSATDKRAAIKQLRGALKMSQHSGIILWSLKIYLKTLLNFKRLKLDPSNSQ</sequence>
<dbReference type="InterPro" id="IPR001173">
    <property type="entry name" value="Glyco_trans_2-like"/>
</dbReference>
<organism evidence="3 4">
    <name type="scientific">Hymenobacter polaris</name>
    <dbReference type="NCBI Taxonomy" id="2682546"/>
    <lineage>
        <taxon>Bacteria</taxon>
        <taxon>Pseudomonadati</taxon>
        <taxon>Bacteroidota</taxon>
        <taxon>Cytophagia</taxon>
        <taxon>Cytophagales</taxon>
        <taxon>Hymenobacteraceae</taxon>
        <taxon>Hymenobacter</taxon>
    </lineage>
</organism>
<dbReference type="Proteomes" id="UP000559626">
    <property type="component" value="Unassembled WGS sequence"/>
</dbReference>
<evidence type="ECO:0000313" key="3">
    <source>
        <dbReference type="EMBL" id="NML67131.1"/>
    </source>
</evidence>
<dbReference type="AlphaFoldDB" id="A0A7Y0AGW4"/>
<proteinExistence type="predicted"/>
<name>A0A7Y0AGW4_9BACT</name>
<evidence type="ECO:0000313" key="4">
    <source>
        <dbReference type="Proteomes" id="UP000559626"/>
    </source>
</evidence>
<dbReference type="InterPro" id="IPR050834">
    <property type="entry name" value="Glycosyltransf_2"/>
</dbReference>
<dbReference type="SUPFAM" id="SSF53448">
    <property type="entry name" value="Nucleotide-diphospho-sugar transferases"/>
    <property type="match status" value="1"/>
</dbReference>
<comment type="caution">
    <text evidence="3">The sequence shown here is derived from an EMBL/GenBank/DDBJ whole genome shotgun (WGS) entry which is preliminary data.</text>
</comment>
<reference evidence="3 4" key="1">
    <citation type="submission" date="2020-04" db="EMBL/GenBank/DDBJ databases">
        <title>Hymenobacter polaris sp. nov., isolated from Arctic soil.</title>
        <authorList>
            <person name="Dahal R.H."/>
        </authorList>
    </citation>
    <scope>NUCLEOTIDE SEQUENCE [LARGE SCALE GENOMIC DNA]</scope>
    <source>
        <strain evidence="3 4">RP-2-7</strain>
    </source>
</reference>
<dbReference type="InterPro" id="IPR029044">
    <property type="entry name" value="Nucleotide-diphossugar_trans"/>
</dbReference>
<dbReference type="Gene3D" id="3.90.550.10">
    <property type="entry name" value="Spore Coat Polysaccharide Biosynthesis Protein SpsA, Chain A"/>
    <property type="match status" value="1"/>
</dbReference>
<evidence type="ECO:0000256" key="1">
    <source>
        <dbReference type="SAM" id="MobiDB-lite"/>
    </source>
</evidence>
<gene>
    <name evidence="3" type="ORF">HHL22_18150</name>
</gene>
<keyword evidence="4" id="KW-1185">Reference proteome</keyword>
<dbReference type="GO" id="GO:0016740">
    <property type="term" value="F:transferase activity"/>
    <property type="evidence" value="ECO:0007669"/>
    <property type="project" value="UniProtKB-KW"/>
</dbReference>
<feature type="domain" description="Glycosyltransferase 2-like" evidence="2">
    <location>
        <begin position="28"/>
        <end position="142"/>
    </location>
</feature>
<dbReference type="CDD" id="cd00761">
    <property type="entry name" value="Glyco_tranf_GTA_type"/>
    <property type="match status" value="1"/>
</dbReference>
<evidence type="ECO:0000259" key="2">
    <source>
        <dbReference type="Pfam" id="PF00535"/>
    </source>
</evidence>
<dbReference type="PANTHER" id="PTHR43685:SF2">
    <property type="entry name" value="GLYCOSYLTRANSFERASE 2-LIKE DOMAIN-CONTAINING PROTEIN"/>
    <property type="match status" value="1"/>
</dbReference>